<evidence type="ECO:0000313" key="9">
    <source>
        <dbReference type="Proteomes" id="UP001084197"/>
    </source>
</evidence>
<evidence type="ECO:0000256" key="3">
    <source>
        <dbReference type="ARBA" id="ARBA00022722"/>
    </source>
</evidence>
<dbReference type="GO" id="GO:0006308">
    <property type="term" value="P:DNA catabolic process"/>
    <property type="evidence" value="ECO:0007669"/>
    <property type="project" value="UniProtKB-UniRule"/>
</dbReference>
<dbReference type="PIRSF" id="PIRSF006488">
    <property type="entry name" value="Exonuc_VII_S"/>
    <property type="match status" value="1"/>
</dbReference>
<name>A0A9J6REL9_9BACI</name>
<organism evidence="8 9">
    <name type="scientific">Natronobacillus azotifigens</name>
    <dbReference type="NCBI Taxonomy" id="472978"/>
    <lineage>
        <taxon>Bacteria</taxon>
        <taxon>Bacillati</taxon>
        <taxon>Bacillota</taxon>
        <taxon>Bacilli</taxon>
        <taxon>Bacillales</taxon>
        <taxon>Bacillaceae</taxon>
        <taxon>Natronobacillus</taxon>
    </lineage>
</organism>
<dbReference type="PANTHER" id="PTHR34137:SF1">
    <property type="entry name" value="EXODEOXYRIBONUCLEASE 7 SMALL SUBUNIT"/>
    <property type="match status" value="1"/>
</dbReference>
<dbReference type="GO" id="GO:0009318">
    <property type="term" value="C:exodeoxyribonuclease VII complex"/>
    <property type="evidence" value="ECO:0007669"/>
    <property type="project" value="UniProtKB-UniRule"/>
</dbReference>
<keyword evidence="2 6" id="KW-0963">Cytoplasm</keyword>
<dbReference type="AlphaFoldDB" id="A0A9J6REL9"/>
<evidence type="ECO:0000256" key="5">
    <source>
        <dbReference type="ARBA" id="ARBA00022839"/>
    </source>
</evidence>
<gene>
    <name evidence="6 8" type="primary">xseB</name>
    <name evidence="8" type="ORF">OWO01_12845</name>
</gene>
<dbReference type="InterPro" id="IPR003761">
    <property type="entry name" value="Exonuc_VII_S"/>
</dbReference>
<comment type="function">
    <text evidence="6">Bidirectionally degrades single-stranded DNA into large acid-insoluble oligonucleotides, which are then degraded further into small acid-soluble oligonucleotides.</text>
</comment>
<dbReference type="HAMAP" id="MF_00337">
    <property type="entry name" value="Exonuc_7_S"/>
    <property type="match status" value="1"/>
</dbReference>
<comment type="caution">
    <text evidence="8">The sequence shown here is derived from an EMBL/GenBank/DDBJ whole genome shotgun (WGS) entry which is preliminary data.</text>
</comment>
<dbReference type="GO" id="GO:0005829">
    <property type="term" value="C:cytosol"/>
    <property type="evidence" value="ECO:0007669"/>
    <property type="project" value="TreeGrafter"/>
</dbReference>
<dbReference type="RefSeq" id="WP_268780863.1">
    <property type="nucleotide sequence ID" value="NZ_JAPRAT010000027.1"/>
</dbReference>
<dbReference type="NCBIfam" id="TIGR01280">
    <property type="entry name" value="xseB"/>
    <property type="match status" value="1"/>
</dbReference>
<dbReference type="EC" id="3.1.11.6" evidence="6"/>
<keyword evidence="5 6" id="KW-0269">Exonuclease</keyword>
<proteinExistence type="inferred from homology"/>
<keyword evidence="4 6" id="KW-0378">Hydrolase</keyword>
<feature type="coiled-coil region" evidence="7">
    <location>
        <begin position="1"/>
        <end position="32"/>
    </location>
</feature>
<comment type="subcellular location">
    <subcellularLocation>
        <location evidence="6">Cytoplasm</location>
    </subcellularLocation>
</comment>
<keyword evidence="3 6" id="KW-0540">Nuclease</keyword>
<dbReference type="PANTHER" id="PTHR34137">
    <property type="entry name" value="EXODEOXYRIBONUCLEASE 7 SMALL SUBUNIT"/>
    <property type="match status" value="1"/>
</dbReference>
<comment type="similarity">
    <text evidence="1 6">Belongs to the XseB family.</text>
</comment>
<comment type="catalytic activity">
    <reaction evidence="6">
        <text>Exonucleolytic cleavage in either 5'- to 3'- or 3'- to 5'-direction to yield nucleoside 5'-phosphates.</text>
        <dbReference type="EC" id="3.1.11.6"/>
    </reaction>
</comment>
<dbReference type="GO" id="GO:0008855">
    <property type="term" value="F:exodeoxyribonuclease VII activity"/>
    <property type="evidence" value="ECO:0007669"/>
    <property type="project" value="UniProtKB-UniRule"/>
</dbReference>
<accession>A0A9J6REL9</accession>
<evidence type="ECO:0000256" key="4">
    <source>
        <dbReference type="ARBA" id="ARBA00022801"/>
    </source>
</evidence>
<evidence type="ECO:0000256" key="1">
    <source>
        <dbReference type="ARBA" id="ARBA00009998"/>
    </source>
</evidence>
<dbReference type="Gene3D" id="1.10.287.1040">
    <property type="entry name" value="Exonuclease VII, small subunit"/>
    <property type="match status" value="1"/>
</dbReference>
<keyword evidence="9" id="KW-1185">Reference proteome</keyword>
<sequence length="76" mass="8740">MSKAEITFEDAMKNLEEIVEKLEEAEVPLEKAIQYYQQGMELSKLCSDKLKNVEEKMAQVIDAEGVIKPLKIEEDH</sequence>
<evidence type="ECO:0000256" key="6">
    <source>
        <dbReference type="HAMAP-Rule" id="MF_00337"/>
    </source>
</evidence>
<evidence type="ECO:0000256" key="2">
    <source>
        <dbReference type="ARBA" id="ARBA00022490"/>
    </source>
</evidence>
<evidence type="ECO:0000313" key="8">
    <source>
        <dbReference type="EMBL" id="MCZ0704096.1"/>
    </source>
</evidence>
<dbReference type="SUPFAM" id="SSF116842">
    <property type="entry name" value="XseB-like"/>
    <property type="match status" value="1"/>
</dbReference>
<keyword evidence="7" id="KW-0175">Coiled coil</keyword>
<protein>
    <recommendedName>
        <fullName evidence="6">Exodeoxyribonuclease 7 small subunit</fullName>
        <ecNumber evidence="6">3.1.11.6</ecNumber>
    </recommendedName>
    <alternativeName>
        <fullName evidence="6">Exodeoxyribonuclease VII small subunit</fullName>
        <shortName evidence="6">Exonuclease VII small subunit</shortName>
    </alternativeName>
</protein>
<dbReference type="Pfam" id="PF02609">
    <property type="entry name" value="Exonuc_VII_S"/>
    <property type="match status" value="1"/>
</dbReference>
<dbReference type="Proteomes" id="UP001084197">
    <property type="component" value="Unassembled WGS sequence"/>
</dbReference>
<comment type="subunit">
    <text evidence="6">Heterooligomer composed of large and small subunits.</text>
</comment>
<dbReference type="InterPro" id="IPR037004">
    <property type="entry name" value="Exonuc_VII_ssu_sf"/>
</dbReference>
<evidence type="ECO:0000256" key="7">
    <source>
        <dbReference type="SAM" id="Coils"/>
    </source>
</evidence>
<dbReference type="EMBL" id="JAPRAT010000027">
    <property type="protein sequence ID" value="MCZ0704096.1"/>
    <property type="molecule type" value="Genomic_DNA"/>
</dbReference>
<reference evidence="8" key="1">
    <citation type="submission" date="2022-11" db="EMBL/GenBank/DDBJ databases">
        <title>WGS of Natronobacillus azotifigens 24KS-1, an anaerobic diazotrophic haloalkaliphile from soda-rich habitats.</title>
        <authorList>
            <person name="Sorokin D.Y."/>
            <person name="Merkel A.Y."/>
        </authorList>
    </citation>
    <scope>NUCLEOTIDE SEQUENCE</scope>
    <source>
        <strain evidence="8">24KS-1</strain>
    </source>
</reference>